<feature type="domain" description="RING-type" evidence="8">
    <location>
        <begin position="1360"/>
        <end position="1558"/>
    </location>
</feature>
<keyword evidence="7" id="KW-0862">Zinc</keyword>
<dbReference type="GO" id="GO:0008270">
    <property type="term" value="F:zinc ion binding"/>
    <property type="evidence" value="ECO:0007669"/>
    <property type="project" value="UniProtKB-KW"/>
</dbReference>
<keyword evidence="3" id="KW-0479">Metal-binding</keyword>
<dbReference type="Gene3D" id="2.130.10.80">
    <property type="entry name" value="Galactose oxidase/kelch, beta-propeller"/>
    <property type="match status" value="3"/>
</dbReference>
<dbReference type="InterPro" id="IPR037293">
    <property type="entry name" value="Gal_Oxidase_central_sf"/>
</dbReference>
<keyword evidence="6" id="KW-0833">Ubl conjugation pathway</keyword>
<gene>
    <name evidence="9" type="ORF">ZHD862_LOCUS23275</name>
</gene>
<evidence type="ECO:0000256" key="6">
    <source>
        <dbReference type="ARBA" id="ARBA00022786"/>
    </source>
</evidence>
<proteinExistence type="predicted"/>
<dbReference type="Pfam" id="PF01344">
    <property type="entry name" value="Kelch_1"/>
    <property type="match status" value="3"/>
</dbReference>
<dbReference type="EMBL" id="CAJNOT010001503">
    <property type="protein sequence ID" value="CAF1209232.1"/>
    <property type="molecule type" value="Genomic_DNA"/>
</dbReference>
<dbReference type="InterPro" id="IPR044066">
    <property type="entry name" value="TRIAD_supradom"/>
</dbReference>
<comment type="caution">
    <text evidence="9">The sequence shown here is derived from an EMBL/GenBank/DDBJ whole genome shotgun (WGS) entry which is preliminary data.</text>
</comment>
<evidence type="ECO:0000256" key="4">
    <source>
        <dbReference type="ARBA" id="ARBA00022737"/>
    </source>
</evidence>
<dbReference type="Gene3D" id="1.20.120.1750">
    <property type="match status" value="1"/>
</dbReference>
<dbReference type="Gene3D" id="2.120.10.80">
    <property type="entry name" value="Kelch-type beta propeller"/>
    <property type="match status" value="3"/>
</dbReference>
<dbReference type="SUPFAM" id="SSF50965">
    <property type="entry name" value="Galactose oxidase, central domain"/>
    <property type="match status" value="1"/>
</dbReference>
<accession>A0A814X0F0</accession>
<evidence type="ECO:0000256" key="3">
    <source>
        <dbReference type="ARBA" id="ARBA00022723"/>
    </source>
</evidence>
<dbReference type="GO" id="GO:0016740">
    <property type="term" value="F:transferase activity"/>
    <property type="evidence" value="ECO:0007669"/>
    <property type="project" value="UniProtKB-KW"/>
</dbReference>
<dbReference type="InterPro" id="IPR011043">
    <property type="entry name" value="Gal_Oxase/kelch_b-propeller"/>
</dbReference>
<keyword evidence="1" id="KW-0880">Kelch repeat</keyword>
<evidence type="ECO:0000256" key="5">
    <source>
        <dbReference type="ARBA" id="ARBA00022771"/>
    </source>
</evidence>
<organism evidence="9 10">
    <name type="scientific">Rotaria sordida</name>
    <dbReference type="NCBI Taxonomy" id="392033"/>
    <lineage>
        <taxon>Eukaryota</taxon>
        <taxon>Metazoa</taxon>
        <taxon>Spiralia</taxon>
        <taxon>Gnathifera</taxon>
        <taxon>Rotifera</taxon>
        <taxon>Eurotatoria</taxon>
        <taxon>Bdelloidea</taxon>
        <taxon>Philodinida</taxon>
        <taxon>Philodinidae</taxon>
        <taxon>Rotaria</taxon>
    </lineage>
</organism>
<dbReference type="PANTHER" id="PTHR46344:SF27">
    <property type="entry name" value="KELCH REPEAT SUPERFAMILY PROTEIN"/>
    <property type="match status" value="1"/>
</dbReference>
<protein>
    <recommendedName>
        <fullName evidence="8">RING-type domain-containing protein</fullName>
    </recommendedName>
</protein>
<reference evidence="9" key="1">
    <citation type="submission" date="2021-02" db="EMBL/GenBank/DDBJ databases">
        <authorList>
            <person name="Nowell W R."/>
        </authorList>
    </citation>
    <scope>NUCLEOTIDE SEQUENCE</scope>
</reference>
<dbReference type="Pfam" id="PF24981">
    <property type="entry name" value="Beta-prop_ATRN-LZTR1"/>
    <property type="match status" value="1"/>
</dbReference>
<keyword evidence="5" id="KW-0863">Zinc-finger</keyword>
<evidence type="ECO:0000313" key="9">
    <source>
        <dbReference type="EMBL" id="CAF1209232.1"/>
    </source>
</evidence>
<keyword evidence="2" id="KW-0808">Transferase</keyword>
<dbReference type="InterPro" id="IPR006652">
    <property type="entry name" value="Kelch_1"/>
</dbReference>
<dbReference type="Proteomes" id="UP000663864">
    <property type="component" value="Unassembled WGS sequence"/>
</dbReference>
<evidence type="ECO:0000256" key="1">
    <source>
        <dbReference type="ARBA" id="ARBA00022441"/>
    </source>
</evidence>
<sequence>MLGERYYHTASVLANGNVLIIGGYYGGYRSTAELYDLSTGTWKFAGSMKDARYRHTASILMNGKVLVAGGSNSSTYLSSALLYDPITGNWTATGNMNNSRNSHTASLLTNGKVLVTGGTYGIARNSSELYDPATETWTTTGNMNYARYYHTAFVLTNGKVLVTGGLNGDALNSAELYDPSTETWTITGRMNSERYYHTASLLADGKVLVTGGYYAGTLNDAELYEPSTETWTTVSRMKNAREGHTASLLTDGKVLVAGGKNGAYDYLNSSELYDPSTGTWTMTYSMNHARCYHTASVLTNGKVLFVILVPNKSETTTITTTTSPLTIITTTSSLTTITTTTTLVSTTTTTAQQSRWSNTSNLNQARSGHTASVWGNGKVLVSGGYKNGALTSAELYDPSTDTWTTTGNMTYARYHHTATVLTNGKVLVSGGTNDSALNTAELYDPSTGTWTTTGNMNYVRYYHTSSLLTNGKVLVTGGDTNVRALNTTELYDPSTETWTTTTNMNYPRRYHTASILTDGKVLVAGGDSDGAGNIAEFYDLSSGTWTITDTMVNGRYFHIAAVLTNGKVLVSGGFNAGALNKAELYDPLTRTWTSTNRMNYARYHLRASVLTNGKVLVTGGNAGRDLNSAELYDPSTETWIITGYRDYDQSVQKVTDFSGYTTDMNKISTFLKNLRPDGGGDTPEATKTALNKALDMNLVDSNTVVVIYTDVPPHHRTTGGPCWNLEKKYIKENDWIQLCKLYQKLGCKVFPIINSTSFETASFYILLNEYTQGNTLFLRKTDVKTISKVTINLFLSLYNAEYKPTDLVQCLSFTNIDLSVFQNENDAQYKGLMYLPGRKWQKLASIHTNSFKVESIQFMIVNLRFMLNKFEKDDSYKCLVYEILESLMIPQHILALTSNTILGLLWRVVCKQKKDHRTDQLIKALSQTLNTMSLNPSLSADTAIIRAWIEESYNSKEEIMDRIAEIKEHVPAIVLTLDKKMTRNELLEITRSCNSDVLRTVMKLLNHLTIVTNKSNLPENYLPLNLNDNEIFELLPHLLAEGLKFSLRPAAIMAMLCVLSKNAILQERAIRFLVEIKDKWIDFELPENNAYAFSKICVKLPEFFTEDEYLHLKKLHILGGLKINAATHITMQQPFSPKVKEIHHDIKIQCKSCNIIRSTTLFPDVGKSCCALCLPIYNLKDIPEPCTNDYSHLAECSKCACLYAVVQYEKLVFSAAKCHYCRKESRVAPYRRCTVCQNKYVHYDSTETKPNFGEEYTFICAECQHATTSKTIVNVEIDISTLMDQNKKQLYKYLNIKVKDDTNIFSNELSLFKLKDIIEIEHTKDVSISSLPLINHQKPILNPTVVYDQIMTWIQSGQCERVTCYICCNDVARAQIDDTCGNKLCCAEACTECLTSWYQDVKPGCIVLVTHLLCPFCKHAPNGKILKKYNKQACTILRADKRNDIDEHWYYAWCIDCYKVKKAQEKICSANGEIPMLTNFMCDDCTEIRKNSKTKSIKYCPGLNGKNEICGVAISKKDGCNHITCTACYSHWCWLCIKTYGDHIYEHLTEVHGNNGFEDNDEVYD</sequence>
<dbReference type="PANTHER" id="PTHR46344">
    <property type="entry name" value="OS02G0202900 PROTEIN"/>
    <property type="match status" value="1"/>
</dbReference>
<dbReference type="InterPro" id="IPR015915">
    <property type="entry name" value="Kelch-typ_b-propeller"/>
</dbReference>
<dbReference type="SMART" id="SM00612">
    <property type="entry name" value="Kelch"/>
    <property type="match status" value="12"/>
</dbReference>
<keyword evidence="4" id="KW-0677">Repeat</keyword>
<dbReference type="InterPro" id="IPR056737">
    <property type="entry name" value="Beta-prop_ATRN-MKLN-like"/>
</dbReference>
<dbReference type="SUPFAM" id="SSF57850">
    <property type="entry name" value="RING/U-box"/>
    <property type="match status" value="1"/>
</dbReference>
<dbReference type="Pfam" id="PF24681">
    <property type="entry name" value="Kelch_KLHDC2_KLHL20_DRC7"/>
    <property type="match status" value="1"/>
</dbReference>
<evidence type="ECO:0000313" key="10">
    <source>
        <dbReference type="Proteomes" id="UP000663864"/>
    </source>
</evidence>
<evidence type="ECO:0000256" key="2">
    <source>
        <dbReference type="ARBA" id="ARBA00022679"/>
    </source>
</evidence>
<dbReference type="PROSITE" id="PS51873">
    <property type="entry name" value="TRIAD"/>
    <property type="match status" value="1"/>
</dbReference>
<name>A0A814X0F0_9BILA</name>
<evidence type="ECO:0000256" key="7">
    <source>
        <dbReference type="ARBA" id="ARBA00022833"/>
    </source>
</evidence>
<evidence type="ECO:0000259" key="8">
    <source>
        <dbReference type="PROSITE" id="PS51873"/>
    </source>
</evidence>
<dbReference type="SUPFAM" id="SSF117281">
    <property type="entry name" value="Kelch motif"/>
    <property type="match status" value="1"/>
</dbReference>